<keyword evidence="1" id="KW-0732">Signal</keyword>
<comment type="caution">
    <text evidence="3">The sequence shown here is derived from an EMBL/GenBank/DDBJ whole genome shotgun (WGS) entry which is preliminary data.</text>
</comment>
<evidence type="ECO:0000259" key="2">
    <source>
        <dbReference type="Pfam" id="PF13628"/>
    </source>
</evidence>
<sequence length="174" mass="19128">MKRTFSIAFALVTLLIVQACNNKKAKNYNKINQANEDGISFVKDALESGAAEIKVSQLALTNSRNTEVLAFAKMIIADHTDADAELRKLSGSKVANDTLTVAHEHLVSSLTGKKGHDFDKEYTQAMVNDHENAIKIFKAGETNTDKKLKDFAGKTLPKLQEHLKQANEICLGLK</sequence>
<evidence type="ECO:0000256" key="1">
    <source>
        <dbReference type="SAM" id="SignalP"/>
    </source>
</evidence>
<dbReference type="PANTHER" id="PTHR38593">
    <property type="entry name" value="BLR2558 PROTEIN"/>
    <property type="match status" value="1"/>
</dbReference>
<name>A0ABR7X2D4_9SPHI</name>
<dbReference type="Proteomes" id="UP000618754">
    <property type="component" value="Unassembled WGS sequence"/>
</dbReference>
<evidence type="ECO:0000313" key="4">
    <source>
        <dbReference type="Proteomes" id="UP000618754"/>
    </source>
</evidence>
<organism evidence="3 4">
    <name type="scientific">Mucilaginibacter rigui</name>
    <dbReference type="NCBI Taxonomy" id="534635"/>
    <lineage>
        <taxon>Bacteria</taxon>
        <taxon>Pseudomonadati</taxon>
        <taxon>Bacteroidota</taxon>
        <taxon>Sphingobacteriia</taxon>
        <taxon>Sphingobacteriales</taxon>
        <taxon>Sphingobacteriaceae</taxon>
        <taxon>Mucilaginibacter</taxon>
    </lineage>
</organism>
<dbReference type="PANTHER" id="PTHR38593:SF1">
    <property type="entry name" value="BLR2558 PROTEIN"/>
    <property type="match status" value="1"/>
</dbReference>
<dbReference type="InterPro" id="IPR012347">
    <property type="entry name" value="Ferritin-like"/>
</dbReference>
<feature type="domain" description="DUF4142" evidence="2">
    <location>
        <begin position="40"/>
        <end position="168"/>
    </location>
</feature>
<keyword evidence="4" id="KW-1185">Reference proteome</keyword>
<proteinExistence type="predicted"/>
<feature type="signal peptide" evidence="1">
    <location>
        <begin position="1"/>
        <end position="19"/>
    </location>
</feature>
<dbReference type="Pfam" id="PF13628">
    <property type="entry name" value="DUF4142"/>
    <property type="match status" value="1"/>
</dbReference>
<feature type="chain" id="PRO_5047405956" evidence="1">
    <location>
        <begin position="20"/>
        <end position="174"/>
    </location>
</feature>
<accession>A0ABR7X2D4</accession>
<protein>
    <submittedName>
        <fullName evidence="3">DUF4142 domain-containing protein</fullName>
    </submittedName>
</protein>
<dbReference type="RefSeq" id="WP_191174606.1">
    <property type="nucleotide sequence ID" value="NZ_JACWMW010000001.1"/>
</dbReference>
<dbReference type="PROSITE" id="PS51257">
    <property type="entry name" value="PROKAR_LIPOPROTEIN"/>
    <property type="match status" value="1"/>
</dbReference>
<evidence type="ECO:0000313" key="3">
    <source>
        <dbReference type="EMBL" id="MBD1384754.1"/>
    </source>
</evidence>
<gene>
    <name evidence="3" type="ORF">IDJ75_05650</name>
</gene>
<dbReference type="InterPro" id="IPR025419">
    <property type="entry name" value="DUF4142"/>
</dbReference>
<dbReference type="Gene3D" id="1.20.1260.10">
    <property type="match status" value="1"/>
</dbReference>
<reference evidence="3 4" key="1">
    <citation type="submission" date="2020-09" db="EMBL/GenBank/DDBJ databases">
        <title>Novel species of Mucilaginibacter isolated from a glacier on the Tibetan Plateau.</title>
        <authorList>
            <person name="Liu Q."/>
            <person name="Xin Y.-H."/>
        </authorList>
    </citation>
    <scope>NUCLEOTIDE SEQUENCE [LARGE SCALE GENOMIC DNA]</scope>
    <source>
        <strain evidence="3 4">CGMCC 1.13878</strain>
    </source>
</reference>
<dbReference type="EMBL" id="JACWMW010000001">
    <property type="protein sequence ID" value="MBD1384754.1"/>
    <property type="molecule type" value="Genomic_DNA"/>
</dbReference>